<reference evidence="1" key="1">
    <citation type="submission" date="2016-04" db="EMBL/GenBank/DDBJ databases">
        <authorList>
            <person name="Evans L.H."/>
            <person name="Alamgir A."/>
            <person name="Owens N."/>
            <person name="Weber N.D."/>
            <person name="Virtaneva K."/>
            <person name="Barbian K."/>
            <person name="Babar A."/>
            <person name="Rosenke K."/>
        </authorList>
    </citation>
    <scope>NUCLEOTIDE SEQUENCE [LARGE SCALE GENOMIC DNA]</scope>
    <source>
        <strain evidence="1">CBS 101.48</strain>
    </source>
</reference>
<organism evidence="1">
    <name type="scientific">Absidia glauca</name>
    <name type="common">Pin mould</name>
    <dbReference type="NCBI Taxonomy" id="4829"/>
    <lineage>
        <taxon>Eukaryota</taxon>
        <taxon>Fungi</taxon>
        <taxon>Fungi incertae sedis</taxon>
        <taxon>Mucoromycota</taxon>
        <taxon>Mucoromycotina</taxon>
        <taxon>Mucoromycetes</taxon>
        <taxon>Mucorales</taxon>
        <taxon>Cunninghamellaceae</taxon>
        <taxon>Absidia</taxon>
    </lineage>
</organism>
<protein>
    <submittedName>
        <fullName evidence="1">Uncharacterized protein</fullName>
    </submittedName>
</protein>
<gene>
    <name evidence="1" type="primary">ABSGL_01140.1 scaffold 1223</name>
</gene>
<dbReference type="EMBL" id="LT550481">
    <property type="protein sequence ID" value="SAL95799.1"/>
    <property type="molecule type" value="Genomic_DNA"/>
</dbReference>
<evidence type="ECO:0000313" key="2">
    <source>
        <dbReference type="Proteomes" id="UP000078561"/>
    </source>
</evidence>
<accession>A0A168L0C7</accession>
<name>A0A168L0C7_ABSGL</name>
<keyword evidence="2" id="KW-1185">Reference proteome</keyword>
<sequence length="105" mass="11496">MEHLDQSKFSIPPLIADESMSLSPTITKRSIKGPDNAFTFSIIFNLIIEYHITTNITMLPRLITRLSGLPTAVPGKKVAVASVGVTAAILYAQQCKNDVLYFTKA</sequence>
<dbReference type="AlphaFoldDB" id="A0A168L0C7"/>
<dbReference type="InParanoid" id="A0A168L0C7"/>
<evidence type="ECO:0000313" key="1">
    <source>
        <dbReference type="EMBL" id="SAL95799.1"/>
    </source>
</evidence>
<dbReference type="Proteomes" id="UP000078561">
    <property type="component" value="Unassembled WGS sequence"/>
</dbReference>
<proteinExistence type="predicted"/>